<reference evidence="1 2" key="1">
    <citation type="journal article" date="2016" name="Nat. Commun.">
        <title>Thousands of microbial genomes shed light on interconnected biogeochemical processes in an aquifer system.</title>
        <authorList>
            <person name="Anantharaman K."/>
            <person name="Brown C.T."/>
            <person name="Hug L.A."/>
            <person name="Sharon I."/>
            <person name="Castelle C.J."/>
            <person name="Probst A.J."/>
            <person name="Thomas B.C."/>
            <person name="Singh A."/>
            <person name="Wilkins M.J."/>
            <person name="Karaoz U."/>
            <person name="Brodie E.L."/>
            <person name="Williams K.H."/>
            <person name="Hubbard S.S."/>
            <person name="Banfield J.F."/>
        </authorList>
    </citation>
    <scope>NUCLEOTIDE SEQUENCE [LARGE SCALE GENOMIC DNA]</scope>
    <source>
        <strain evidence="2">RIFCSPLOWO2_12_FULL_64_10</strain>
    </source>
</reference>
<evidence type="ECO:0000313" key="1">
    <source>
        <dbReference type="EMBL" id="OGG43429.1"/>
    </source>
</evidence>
<dbReference type="Pfam" id="PF01244">
    <property type="entry name" value="Peptidase_M19"/>
    <property type="match status" value="1"/>
</dbReference>
<dbReference type="InterPro" id="IPR008257">
    <property type="entry name" value="Pept_M19"/>
</dbReference>
<protein>
    <submittedName>
        <fullName evidence="1">Peptidase M19</fullName>
    </submittedName>
</protein>
<organism evidence="1 2">
    <name type="scientific">Handelsmanbacteria sp. (strain RIFCSPLOWO2_12_FULL_64_10)</name>
    <dbReference type="NCBI Taxonomy" id="1817868"/>
    <lineage>
        <taxon>Bacteria</taxon>
        <taxon>Candidatus Handelsmaniibacteriota</taxon>
    </lineage>
</organism>
<name>A0A1F6C2L7_HANXR</name>
<dbReference type="PANTHER" id="PTHR10443:SF12">
    <property type="entry name" value="DIPEPTIDASE"/>
    <property type="match status" value="1"/>
</dbReference>
<sequence>MFIIDAHLDLAMNALNWNRDLRRSVPEIRRQEEGMAQKGRARGTTAFPEMRRGRVGVSLATVIARVAYAPGSLDNRSHDIAYAKAQGQLAYYRILERQGLVKMIRDWPTLEGLAGAWKRGDENAPLGFILSMEGADPIPTPDDLPGWWEDGLRAVGLSHYGVSRYAHGTGTEGGLTAEGRPLLKAMEAQGVILDLTHLADQAFWEALEAFGGPVLASHNNCRALVPGGRQFTDEQVKAIVARDGVIGAALDAWMLYPGWVKGETPNTVVSLEDYVNHIDRVCQLAGDARHAAIGTDLDGGYGTEQCPHDLDTIADLRKTPGLLRKKGYKEEDVEGIMHGNWLRLFRRAWTK</sequence>
<dbReference type="GO" id="GO:0070573">
    <property type="term" value="F:metallodipeptidase activity"/>
    <property type="evidence" value="ECO:0007669"/>
    <property type="project" value="InterPro"/>
</dbReference>
<proteinExistence type="predicted"/>
<dbReference type="AlphaFoldDB" id="A0A1F6C2L7"/>
<dbReference type="Proteomes" id="UP000178606">
    <property type="component" value="Unassembled WGS sequence"/>
</dbReference>
<evidence type="ECO:0000313" key="2">
    <source>
        <dbReference type="Proteomes" id="UP000178606"/>
    </source>
</evidence>
<dbReference type="PROSITE" id="PS51365">
    <property type="entry name" value="RENAL_DIPEPTIDASE_2"/>
    <property type="match status" value="1"/>
</dbReference>
<dbReference type="InterPro" id="IPR032466">
    <property type="entry name" value="Metal_Hydrolase"/>
</dbReference>
<dbReference type="GO" id="GO:0006508">
    <property type="term" value="P:proteolysis"/>
    <property type="evidence" value="ECO:0007669"/>
    <property type="project" value="InterPro"/>
</dbReference>
<comment type="caution">
    <text evidence="1">The sequence shown here is derived from an EMBL/GenBank/DDBJ whole genome shotgun (WGS) entry which is preliminary data.</text>
</comment>
<dbReference type="Gene3D" id="3.20.20.140">
    <property type="entry name" value="Metal-dependent hydrolases"/>
    <property type="match status" value="1"/>
</dbReference>
<dbReference type="PANTHER" id="PTHR10443">
    <property type="entry name" value="MICROSOMAL DIPEPTIDASE"/>
    <property type="match status" value="1"/>
</dbReference>
<dbReference type="SUPFAM" id="SSF51556">
    <property type="entry name" value="Metallo-dependent hydrolases"/>
    <property type="match status" value="1"/>
</dbReference>
<dbReference type="EMBL" id="MFKF01000435">
    <property type="protein sequence ID" value="OGG43429.1"/>
    <property type="molecule type" value="Genomic_DNA"/>
</dbReference>
<gene>
    <name evidence="1" type="ORF">A3F84_29820</name>
</gene>
<accession>A0A1F6C2L7</accession>